<feature type="transmembrane region" description="Helical" evidence="1">
    <location>
        <begin position="7"/>
        <end position="28"/>
    </location>
</feature>
<evidence type="ECO:0000259" key="2">
    <source>
        <dbReference type="Pfam" id="PF07786"/>
    </source>
</evidence>
<dbReference type="Proteomes" id="UP000184514">
    <property type="component" value="Unassembled WGS sequence"/>
</dbReference>
<comment type="caution">
    <text evidence="3">The sequence shown here is derived from an EMBL/GenBank/DDBJ whole genome shotgun (WGS) entry which is preliminary data.</text>
</comment>
<proteinExistence type="predicted"/>
<sequence>MMLVQRFAVIDIARTVAIVAMAIFHFTYDLELFGFAPRGTMASMEWRLFAQGIAGSFLFLSGFSLVLAARNGPIAPRKYLRRLAMIGVGALAVTLGTYVAMGDAFVRFGILHHMFAASLLGLLFLRTPFWVNTIIGAVVLTYPHFGTWPMFGGTHWLWLGQTSTALPPMVDYVPIIPWLGAFLLGMSAAQAVTKFDLWAGLANMINPDTRVAKLLSWPGQHTLSIYLIHQPVLFGCVFFARWLLG</sequence>
<feature type="domain" description="Heparan-alpha-glucosaminide N-acetyltransferase catalytic" evidence="2">
    <location>
        <begin position="6"/>
        <end position="231"/>
    </location>
</feature>
<dbReference type="EMBL" id="MLCB01000068">
    <property type="protein sequence ID" value="OJI94983.1"/>
    <property type="molecule type" value="Genomic_DNA"/>
</dbReference>
<evidence type="ECO:0000313" key="4">
    <source>
        <dbReference type="Proteomes" id="UP000184514"/>
    </source>
</evidence>
<feature type="transmembrane region" description="Helical" evidence="1">
    <location>
        <begin position="48"/>
        <end position="67"/>
    </location>
</feature>
<evidence type="ECO:0000256" key="1">
    <source>
        <dbReference type="SAM" id="Phobius"/>
    </source>
</evidence>
<dbReference type="InterPro" id="IPR012429">
    <property type="entry name" value="HGSNAT_cat"/>
</dbReference>
<keyword evidence="1" id="KW-0812">Transmembrane</keyword>
<feature type="transmembrane region" description="Helical" evidence="1">
    <location>
        <begin position="137"/>
        <end position="158"/>
    </location>
</feature>
<feature type="transmembrane region" description="Helical" evidence="1">
    <location>
        <begin position="79"/>
        <end position="99"/>
    </location>
</feature>
<dbReference type="STRING" id="696762.PFRI_07880"/>
<name>A0A1L9P0M1_9RHOB</name>
<keyword evidence="1" id="KW-1133">Transmembrane helix</keyword>
<accession>A0A1L9P0M1</accession>
<reference evidence="3 4" key="1">
    <citation type="submission" date="2016-10" db="EMBL/GenBank/DDBJ databases">
        <title>Genome sequence of Planktotalea frisia SH6-1.</title>
        <authorList>
            <person name="Poehlein A."/>
            <person name="Bakenhus I."/>
            <person name="Voget S."/>
            <person name="Brinkhoff T."/>
            <person name="Simon M."/>
        </authorList>
    </citation>
    <scope>NUCLEOTIDE SEQUENCE [LARGE SCALE GENOMIC DNA]</scope>
    <source>
        <strain evidence="3 4">SH6-1</strain>
    </source>
</reference>
<keyword evidence="1" id="KW-0472">Membrane</keyword>
<feature type="transmembrane region" description="Helical" evidence="1">
    <location>
        <begin position="105"/>
        <end position="125"/>
    </location>
</feature>
<organism evidence="3 4">
    <name type="scientific">Planktotalea frisia</name>
    <dbReference type="NCBI Taxonomy" id="696762"/>
    <lineage>
        <taxon>Bacteria</taxon>
        <taxon>Pseudomonadati</taxon>
        <taxon>Pseudomonadota</taxon>
        <taxon>Alphaproteobacteria</taxon>
        <taxon>Rhodobacterales</taxon>
        <taxon>Paracoccaceae</taxon>
        <taxon>Planktotalea</taxon>
    </lineage>
</organism>
<dbReference type="OrthoDB" id="9807591at2"/>
<keyword evidence="4" id="KW-1185">Reference proteome</keyword>
<protein>
    <recommendedName>
        <fullName evidence="2">Heparan-alpha-glucosaminide N-acetyltransferase catalytic domain-containing protein</fullName>
    </recommendedName>
</protein>
<gene>
    <name evidence="3" type="ORF">PFRI_07880</name>
</gene>
<dbReference type="Pfam" id="PF07786">
    <property type="entry name" value="HGSNAT_cat"/>
    <property type="match status" value="1"/>
</dbReference>
<evidence type="ECO:0000313" key="3">
    <source>
        <dbReference type="EMBL" id="OJI94983.1"/>
    </source>
</evidence>
<dbReference type="AlphaFoldDB" id="A0A1L9P0M1"/>
<dbReference type="RefSeq" id="WP_072629448.1">
    <property type="nucleotide sequence ID" value="NZ_MLCB01000068.1"/>
</dbReference>
<feature type="transmembrane region" description="Helical" evidence="1">
    <location>
        <begin position="223"/>
        <end position="244"/>
    </location>
</feature>